<accession>A0A3M8K983</accession>
<keyword evidence="3" id="KW-1185">Reference proteome</keyword>
<dbReference type="InterPro" id="IPR000835">
    <property type="entry name" value="HTH_MarR-typ"/>
</dbReference>
<dbReference type="SMART" id="SM00347">
    <property type="entry name" value="HTH_MARR"/>
    <property type="match status" value="1"/>
</dbReference>
<evidence type="ECO:0000313" key="3">
    <source>
        <dbReference type="Proteomes" id="UP000266975"/>
    </source>
</evidence>
<evidence type="ECO:0000313" key="2">
    <source>
        <dbReference type="EMBL" id="RNE49696.1"/>
    </source>
</evidence>
<sequence length="156" mass="17403">MTLDQAIRLSEQELTTWSNLGTVYSMLTSELNSQLRQDARLSHAEFIVLARLEAVDPHRLKMSGLAVSAQMTLSHLSRVASRLEERGLIVRTECPEDGRSIFAVLTEQGLQTFESAVPGYARQLRELVFNPLDEETQCHFSQAVNVIAKSFKPGNG</sequence>
<feature type="domain" description="HTH marR-type" evidence="1">
    <location>
        <begin position="1"/>
        <end position="152"/>
    </location>
</feature>
<dbReference type="GO" id="GO:0003700">
    <property type="term" value="F:DNA-binding transcription factor activity"/>
    <property type="evidence" value="ECO:0007669"/>
    <property type="project" value="InterPro"/>
</dbReference>
<dbReference type="PANTHER" id="PTHR33164">
    <property type="entry name" value="TRANSCRIPTIONAL REGULATOR, MARR FAMILY"/>
    <property type="match status" value="1"/>
</dbReference>
<name>A0A3M8K983_9CORY</name>
<dbReference type="PANTHER" id="PTHR33164:SF99">
    <property type="entry name" value="MARR FAMILY REGULATORY PROTEIN"/>
    <property type="match status" value="1"/>
</dbReference>
<reference evidence="2 3" key="1">
    <citation type="submission" date="2018-02" db="EMBL/GenBank/DDBJ databases">
        <title>Corynebacterium alimpuense sp. nov., a marine obligate actinomycete isolated from sediments of Valparaiso bay, Chile.</title>
        <authorList>
            <person name="Claverias F."/>
            <person name="Gonzales-Siles L."/>
            <person name="Salva-Serra F."/>
            <person name="Inganaes E."/>
            <person name="Molin K."/>
            <person name="Cumsille A."/>
            <person name="Undabarrena A."/>
            <person name="Couve E."/>
            <person name="Moore E.R.B."/>
            <person name="Gomila M."/>
            <person name="Camara B."/>
        </authorList>
    </citation>
    <scope>NUCLEOTIDE SEQUENCE [LARGE SCALE GENOMIC DNA]</scope>
    <source>
        <strain evidence="2 3">CCUG 69366</strain>
    </source>
</reference>
<dbReference type="Gene3D" id="1.10.10.10">
    <property type="entry name" value="Winged helix-like DNA-binding domain superfamily/Winged helix DNA-binding domain"/>
    <property type="match status" value="1"/>
</dbReference>
<dbReference type="EMBL" id="PTJO01000003">
    <property type="protein sequence ID" value="RNE49696.1"/>
    <property type="molecule type" value="Genomic_DNA"/>
</dbReference>
<dbReference type="OrthoDB" id="8635520at2"/>
<dbReference type="RefSeq" id="WP_123047743.1">
    <property type="nucleotide sequence ID" value="NZ_PTJO01000003.1"/>
</dbReference>
<dbReference type="InterPro" id="IPR039422">
    <property type="entry name" value="MarR/SlyA-like"/>
</dbReference>
<organism evidence="2 3">
    <name type="scientific">Corynebacterium alimapuense</name>
    <dbReference type="NCBI Taxonomy" id="1576874"/>
    <lineage>
        <taxon>Bacteria</taxon>
        <taxon>Bacillati</taxon>
        <taxon>Actinomycetota</taxon>
        <taxon>Actinomycetes</taxon>
        <taxon>Mycobacteriales</taxon>
        <taxon>Corynebacteriaceae</taxon>
        <taxon>Corynebacterium</taxon>
    </lineage>
</organism>
<dbReference type="AlphaFoldDB" id="A0A3M8K983"/>
<dbReference type="Proteomes" id="UP000266975">
    <property type="component" value="Unassembled WGS sequence"/>
</dbReference>
<dbReference type="GO" id="GO:0006950">
    <property type="term" value="P:response to stress"/>
    <property type="evidence" value="ECO:0007669"/>
    <property type="project" value="TreeGrafter"/>
</dbReference>
<gene>
    <name evidence="2" type="ORF">C5L39_05020</name>
</gene>
<dbReference type="PROSITE" id="PS50995">
    <property type="entry name" value="HTH_MARR_2"/>
    <property type="match status" value="1"/>
</dbReference>
<evidence type="ECO:0000259" key="1">
    <source>
        <dbReference type="PROSITE" id="PS50995"/>
    </source>
</evidence>
<dbReference type="InterPro" id="IPR036388">
    <property type="entry name" value="WH-like_DNA-bd_sf"/>
</dbReference>
<dbReference type="SUPFAM" id="SSF46785">
    <property type="entry name" value="Winged helix' DNA-binding domain"/>
    <property type="match status" value="1"/>
</dbReference>
<comment type="caution">
    <text evidence="2">The sequence shown here is derived from an EMBL/GenBank/DDBJ whole genome shotgun (WGS) entry which is preliminary data.</text>
</comment>
<dbReference type="Pfam" id="PF01047">
    <property type="entry name" value="MarR"/>
    <property type="match status" value="1"/>
</dbReference>
<dbReference type="InterPro" id="IPR036390">
    <property type="entry name" value="WH_DNA-bd_sf"/>
</dbReference>
<proteinExistence type="predicted"/>
<protein>
    <submittedName>
        <fullName evidence="2">MarR family transcriptional regulator</fullName>
    </submittedName>
</protein>